<sequence>MYKRSSRGPFSQSSYTEPVINLRSPDKLHDRTHSKKHHRCHKSRSGSNHGSSPGVVSDKRTRDSKFGLVEEFEDDETNKLHLKSTHICENPTVNNISVRDNSLLFNDPETFEYEPSNMSNSTPNLDHLFSRVPGHQANQAFITEPGEHDQYISDDSQIQQLFPDIAQSTPCSPRVNKLFEDHCVLDPSFTNYEHFGHICQPNTNLNTYEFYECQLSKQLTKLSMLHAQQLNIQVLLEREWLKLHKLNCLKMAKYGYNDKRKSENYDQPHFPFIENTNSARYVHSASNTNTVPIRSPEMHNMNSLKNHNNLLYTNKNFKSAECGLNILDSDDNQVFNIDTYNDNTLTRMQERSRISVDGETFDFNSNCRMISPNYILKDRKPVHNLNSTILYNRDQLYSQEPPNRLIQSSQSNGYRNYPQVFNKQLYKLAAKNNYHLSELNDQQIIKKPSVPKNGSPSKESYLTSSEIEIHLPRQNKSYQANQHSKKSLQTTMNSNNIDINNHSLTRMHTEKQNFQQSKFNKYSGPDRSFSKKCLKSDSKKKILLNRDDSKLPINRSKSPPQTFILRKSVSQPCIYKNDLNKEEINRSSPPQKHPLVKQSSELNANRSSAESIDGEILDIDYKASSSLLFDHNDKNSDMKKITFNGVVNCGNDQHCLQETSQLLSSYPRITKQVTKLPKHIEVDKEKDYEYSSNSTSQSSTSNITNNHIKTKHKSMTNYHYNDNKLKVVHAIDNTNSVKKPMYEQNKTSYSIIHISKECKQNNTIDRNDSSILSNSLSTLRLSNTTANQQDQIISSNCTTSMIKSNNNNGDLNKCIKHTSDDPLNNYELDLTNDSGISSVNKDSTIPSGVICLHKEINHMVFGPSRNLLNNALLNFTISERTNRPTWLALCTDEMKVFVYDLWTHSCLTEFMNHAISSTSPVIHLFSLNPLEYSDSNSKAHVGFLCVVQKNGILTLYNIATRNMISRTILECEVYCASLIPCQGKLDQYLPQSIFSIDAYGSLTISQWKIITNNKDRVFNEPTICDETLEIGTNIFKEISRKGKLGDFKYCTYIHDNLHSQPNGKLILHKTTLNNNNNPSMYSLNDINPCEFSFITAAYECTRRRILRLTNWICKSKGLRNTVSYNKILSNDPNSKLIDMAVVESGCSGSLCMCFTNEIFWLSLHTFDILSKFKLPTFMQPINCLTKSCPQPADLNQSQHRRTWISVNRNRLLEISPFESQRRLDINGRSCLLVCPVLSTDSQITTVSSSLGITPIIATALENGEIHITLVPESCFSCMVEFCSLGFTNKNELVNHVVQDHYLGESTDGFRCNWASCDLYLPLNCSQFNKEILESHAHQHNFIQILRN</sequence>
<feature type="region of interest" description="Disordered" evidence="1">
    <location>
        <begin position="1"/>
        <end position="63"/>
    </location>
</feature>
<feature type="region of interest" description="Disordered" evidence="1">
    <location>
        <begin position="582"/>
        <end position="609"/>
    </location>
</feature>
<feature type="compositionally biased region" description="Low complexity" evidence="1">
    <location>
        <begin position="691"/>
        <end position="705"/>
    </location>
</feature>
<feature type="region of interest" description="Disordered" evidence="1">
    <location>
        <begin position="686"/>
        <end position="705"/>
    </location>
</feature>
<evidence type="ECO:0000259" key="2">
    <source>
        <dbReference type="PROSITE" id="PS00028"/>
    </source>
</evidence>
<feature type="compositionally biased region" description="Basic residues" evidence="1">
    <location>
        <begin position="32"/>
        <end position="44"/>
    </location>
</feature>
<accession>A0AA85FHF9</accession>
<dbReference type="PROSITE" id="PS00028">
    <property type="entry name" value="ZINC_FINGER_C2H2_1"/>
    <property type="match status" value="1"/>
</dbReference>
<organism evidence="3 4">
    <name type="scientific">Schistosoma rodhaini</name>
    <dbReference type="NCBI Taxonomy" id="6188"/>
    <lineage>
        <taxon>Eukaryota</taxon>
        <taxon>Metazoa</taxon>
        <taxon>Spiralia</taxon>
        <taxon>Lophotrochozoa</taxon>
        <taxon>Platyhelminthes</taxon>
        <taxon>Trematoda</taxon>
        <taxon>Digenea</taxon>
        <taxon>Strigeidida</taxon>
        <taxon>Schistosomatoidea</taxon>
        <taxon>Schistosomatidae</taxon>
        <taxon>Schistosoma</taxon>
    </lineage>
</organism>
<feature type="region of interest" description="Disordered" evidence="1">
    <location>
        <begin position="474"/>
        <end position="499"/>
    </location>
</feature>
<evidence type="ECO:0000256" key="1">
    <source>
        <dbReference type="SAM" id="MobiDB-lite"/>
    </source>
</evidence>
<reference evidence="4" key="2">
    <citation type="submission" date="2023-11" db="UniProtKB">
        <authorList>
            <consortium name="WormBaseParasite"/>
        </authorList>
    </citation>
    <scope>IDENTIFICATION</scope>
</reference>
<evidence type="ECO:0000313" key="4">
    <source>
        <dbReference type="WBParaSite" id="SRDH1_51260.5"/>
    </source>
</evidence>
<reference evidence="3" key="1">
    <citation type="submission" date="2022-06" db="EMBL/GenBank/DDBJ databases">
        <authorList>
            <person name="Berger JAMES D."/>
            <person name="Berger JAMES D."/>
        </authorList>
    </citation>
    <scope>NUCLEOTIDE SEQUENCE [LARGE SCALE GENOMIC DNA]</scope>
</reference>
<name>A0AA85FHF9_9TREM</name>
<keyword evidence="3" id="KW-1185">Reference proteome</keyword>
<dbReference type="Proteomes" id="UP000050792">
    <property type="component" value="Unassembled WGS sequence"/>
</dbReference>
<feature type="domain" description="C2H2-type" evidence="2">
    <location>
        <begin position="1277"/>
        <end position="1300"/>
    </location>
</feature>
<feature type="compositionally biased region" description="Polar residues" evidence="1">
    <location>
        <begin position="597"/>
        <end position="609"/>
    </location>
</feature>
<proteinExistence type="predicted"/>
<dbReference type="InterPro" id="IPR013087">
    <property type="entry name" value="Znf_C2H2_type"/>
</dbReference>
<dbReference type="WBParaSite" id="SRDH1_51260.5">
    <property type="protein sequence ID" value="SRDH1_51260.5"/>
    <property type="gene ID" value="SRDH1_51260"/>
</dbReference>
<evidence type="ECO:0000313" key="3">
    <source>
        <dbReference type="Proteomes" id="UP000050792"/>
    </source>
</evidence>
<protein>
    <recommendedName>
        <fullName evidence="2">C2H2-type domain-containing protein</fullName>
    </recommendedName>
</protein>